<evidence type="ECO:0000313" key="12">
    <source>
        <dbReference type="EMBL" id="ABY34876.1"/>
    </source>
</evidence>
<keyword evidence="5" id="KW-0677">Repeat</keyword>
<keyword evidence="3" id="KW-0813">Transport</keyword>
<evidence type="ECO:0000256" key="10">
    <source>
        <dbReference type="ARBA" id="ARBA00025157"/>
    </source>
</evidence>
<dbReference type="Pfam" id="PF00005">
    <property type="entry name" value="ABC_tran"/>
    <property type="match status" value="2"/>
</dbReference>
<keyword evidence="6" id="KW-0547">Nucleotide-binding</keyword>
<dbReference type="GO" id="GO:0005524">
    <property type="term" value="F:ATP binding"/>
    <property type="evidence" value="ECO:0007669"/>
    <property type="project" value="UniProtKB-KW"/>
</dbReference>
<evidence type="ECO:0000256" key="7">
    <source>
        <dbReference type="ARBA" id="ARBA00022840"/>
    </source>
</evidence>
<dbReference type="FunFam" id="3.40.50.300:FF:000760">
    <property type="entry name" value="Cobalt ABC transporter ATP-binding protein"/>
    <property type="match status" value="1"/>
</dbReference>
<feature type="domain" description="ABC transporter" evidence="11">
    <location>
        <begin position="285"/>
        <end position="515"/>
    </location>
</feature>
<dbReference type="InterPro" id="IPR003593">
    <property type="entry name" value="AAA+_ATPase"/>
</dbReference>
<evidence type="ECO:0000313" key="13">
    <source>
        <dbReference type="Proteomes" id="UP000002008"/>
    </source>
</evidence>
<evidence type="ECO:0000256" key="3">
    <source>
        <dbReference type="ARBA" id="ARBA00022448"/>
    </source>
</evidence>
<dbReference type="eggNOG" id="COG1129">
    <property type="taxonomic scope" value="Bacteria"/>
</dbReference>
<dbReference type="SMART" id="SM00382">
    <property type="entry name" value="AAA"/>
    <property type="match status" value="2"/>
</dbReference>
<gene>
    <name evidence="12" type="ordered locus">Caur_1658</name>
</gene>
<dbReference type="EnsemblBacteria" id="ABY34876">
    <property type="protein sequence ID" value="ABY34876"/>
    <property type="gene ID" value="Caur_1658"/>
</dbReference>
<dbReference type="RefSeq" id="WP_012257530.1">
    <property type="nucleotide sequence ID" value="NC_010175.1"/>
</dbReference>
<name>A9WBR9_CHLAA</name>
<keyword evidence="9" id="KW-0472">Membrane</keyword>
<comment type="similarity">
    <text evidence="2">Belongs to the ABC transporter superfamily.</text>
</comment>
<dbReference type="InterPro" id="IPR027417">
    <property type="entry name" value="P-loop_NTPase"/>
</dbReference>
<comment type="subcellular location">
    <subcellularLocation>
        <location evidence="1">Cell membrane</location>
        <topology evidence="1">Peripheral membrane protein</topology>
    </subcellularLocation>
</comment>
<dbReference type="GO" id="GO:0055085">
    <property type="term" value="P:transmembrane transport"/>
    <property type="evidence" value="ECO:0000318"/>
    <property type="project" value="GO_Central"/>
</dbReference>
<keyword evidence="8" id="KW-1278">Translocase</keyword>
<evidence type="ECO:0000256" key="4">
    <source>
        <dbReference type="ARBA" id="ARBA00022475"/>
    </source>
</evidence>
<evidence type="ECO:0000256" key="5">
    <source>
        <dbReference type="ARBA" id="ARBA00022737"/>
    </source>
</evidence>
<accession>A9WBR9</accession>
<dbReference type="TCDB" id="3.A.1.32.3">
    <property type="family name" value="the atp-binding cassette (abc) superfamily"/>
</dbReference>
<dbReference type="SUPFAM" id="SSF52540">
    <property type="entry name" value="P-loop containing nucleoside triphosphate hydrolases"/>
    <property type="match status" value="2"/>
</dbReference>
<sequence length="537" mass="59036">MIDIDHVSYTYPGATEPILRNLSLQIAPGEFLLVCGPGGVGKSTLLRLFNGLVPHFYGGHFRGRVRVWGRDTLQHQPRDLADLVGFVVQDPESQFVVERVEDEIVFAMENLGVPPPMMRRRVEEVLDQLAIAHLRHRHVATLSGGEQQRVAIAAALAAQPRVLVLDEPTSQLDPHGAEEVLTALQKLNSDLGITIVLCEHRLERVVQYADRILYLSPNGESDLGPPREVLSRIDLRPPLQHLGAVLGWQPLPLTIKEGRKFVPSDLPDFTSPASPSPPTTTAPIARLRNVTVRYGQHEALYRVQLDLPRGALIALMGRNGSGKSTLLKTLIGLVRPSEGRVELEGRDIAPLAVEELARHVAYVPQQPRSILFHDTLEEEIAFSLRGRRLSPTQSAIRDILTRFRINHLIARYPRSLSGGEAQRAALAASLAGDPQLILLDEPTRGLDYHAKHALIDTLRSLCRDGRTVIMATHDVELVAACADWVVLLSEGEVVVEGSTADLLGNSLIFSSQIAKLFPGQGWLTVPQALDGLGWRSP</sequence>
<comment type="function">
    <text evidence="10">Probably part of an ABC transporter complex. Responsible for energy coupling to the transport system.</text>
</comment>
<dbReference type="HOGENOM" id="CLU_000604_86_7_0"/>
<proteinExistence type="inferred from homology"/>
<dbReference type="AlphaFoldDB" id="A9WBR9"/>
<dbReference type="PATRIC" id="fig|324602.8.peg.1897"/>
<dbReference type="InterPro" id="IPR017871">
    <property type="entry name" value="ABC_transporter-like_CS"/>
</dbReference>
<evidence type="ECO:0000259" key="11">
    <source>
        <dbReference type="PROSITE" id="PS50893"/>
    </source>
</evidence>
<dbReference type="Proteomes" id="UP000002008">
    <property type="component" value="Chromosome"/>
</dbReference>
<keyword evidence="13" id="KW-1185">Reference proteome</keyword>
<dbReference type="PROSITE" id="PS50893">
    <property type="entry name" value="ABC_TRANSPORTER_2"/>
    <property type="match status" value="2"/>
</dbReference>
<evidence type="ECO:0000256" key="9">
    <source>
        <dbReference type="ARBA" id="ARBA00023136"/>
    </source>
</evidence>
<dbReference type="InterPro" id="IPR015856">
    <property type="entry name" value="ABC_transpr_CbiO/EcfA_su"/>
</dbReference>
<dbReference type="GO" id="GO:0016887">
    <property type="term" value="F:ATP hydrolysis activity"/>
    <property type="evidence" value="ECO:0007669"/>
    <property type="project" value="InterPro"/>
</dbReference>
<dbReference type="InterPro" id="IPR050095">
    <property type="entry name" value="ECF_ABC_transporter_ATP-bd"/>
</dbReference>
<keyword evidence="7" id="KW-0067">ATP-binding</keyword>
<dbReference type="KEGG" id="cau:Caur_1658"/>
<protein>
    <submittedName>
        <fullName evidence="12">ABC transporter related</fullName>
    </submittedName>
</protein>
<dbReference type="PANTHER" id="PTHR43553">
    <property type="entry name" value="HEAVY METAL TRANSPORTER"/>
    <property type="match status" value="1"/>
</dbReference>
<dbReference type="Gene3D" id="3.40.50.300">
    <property type="entry name" value="P-loop containing nucleotide triphosphate hydrolases"/>
    <property type="match status" value="2"/>
</dbReference>
<dbReference type="FunCoup" id="A9WBR9">
    <property type="interactions" value="30"/>
</dbReference>
<dbReference type="PROSITE" id="PS00211">
    <property type="entry name" value="ABC_TRANSPORTER_1"/>
    <property type="match status" value="2"/>
</dbReference>
<evidence type="ECO:0000256" key="2">
    <source>
        <dbReference type="ARBA" id="ARBA00005417"/>
    </source>
</evidence>
<dbReference type="CDD" id="cd03225">
    <property type="entry name" value="ABC_cobalt_CbiO_domain1"/>
    <property type="match status" value="2"/>
</dbReference>
<dbReference type="InParanoid" id="A9WBR9"/>
<evidence type="ECO:0000256" key="8">
    <source>
        <dbReference type="ARBA" id="ARBA00022967"/>
    </source>
</evidence>
<dbReference type="GO" id="GO:0005886">
    <property type="term" value="C:plasma membrane"/>
    <property type="evidence" value="ECO:0000318"/>
    <property type="project" value="GO_Central"/>
</dbReference>
<reference evidence="13" key="1">
    <citation type="journal article" date="2011" name="BMC Genomics">
        <title>Complete genome sequence of the filamentous anoxygenic phototrophic bacterium Chloroflexus aurantiacus.</title>
        <authorList>
            <person name="Tang K.H."/>
            <person name="Barry K."/>
            <person name="Chertkov O."/>
            <person name="Dalin E."/>
            <person name="Han C.S."/>
            <person name="Hauser L.J."/>
            <person name="Honchak B.M."/>
            <person name="Karbach L.E."/>
            <person name="Land M.L."/>
            <person name="Lapidus A."/>
            <person name="Larimer F.W."/>
            <person name="Mikhailova N."/>
            <person name="Pitluck S."/>
            <person name="Pierson B.K."/>
            <person name="Blankenship R.E."/>
        </authorList>
    </citation>
    <scope>NUCLEOTIDE SEQUENCE [LARGE SCALE GENOMIC DNA]</scope>
    <source>
        <strain evidence="13">ATCC 29366 / DSM 635 / J-10-fl</strain>
    </source>
</reference>
<keyword evidence="4" id="KW-1003">Cell membrane</keyword>
<evidence type="ECO:0000256" key="1">
    <source>
        <dbReference type="ARBA" id="ARBA00004202"/>
    </source>
</evidence>
<organism evidence="12 13">
    <name type="scientific">Chloroflexus aurantiacus (strain ATCC 29366 / DSM 635 / J-10-fl)</name>
    <dbReference type="NCBI Taxonomy" id="324602"/>
    <lineage>
        <taxon>Bacteria</taxon>
        <taxon>Bacillati</taxon>
        <taxon>Chloroflexota</taxon>
        <taxon>Chloroflexia</taxon>
        <taxon>Chloroflexales</taxon>
        <taxon>Chloroflexineae</taxon>
        <taxon>Chloroflexaceae</taxon>
        <taxon>Chloroflexus</taxon>
    </lineage>
</organism>
<dbReference type="InterPro" id="IPR003439">
    <property type="entry name" value="ABC_transporter-like_ATP-bd"/>
</dbReference>
<dbReference type="EMBL" id="CP000909">
    <property type="protein sequence ID" value="ABY34876.1"/>
    <property type="molecule type" value="Genomic_DNA"/>
</dbReference>
<dbReference type="GO" id="GO:0022857">
    <property type="term" value="F:transmembrane transporter activity"/>
    <property type="evidence" value="ECO:0000318"/>
    <property type="project" value="GO_Central"/>
</dbReference>
<dbReference type="STRING" id="324602.Caur_1658"/>
<feature type="domain" description="ABC transporter" evidence="11">
    <location>
        <begin position="2"/>
        <end position="242"/>
    </location>
</feature>
<evidence type="ECO:0000256" key="6">
    <source>
        <dbReference type="ARBA" id="ARBA00022741"/>
    </source>
</evidence>